<evidence type="ECO:0000259" key="1">
    <source>
        <dbReference type="PROSITE" id="PS51186"/>
    </source>
</evidence>
<dbReference type="InterPro" id="IPR016181">
    <property type="entry name" value="Acyl_CoA_acyltransferase"/>
</dbReference>
<dbReference type="EMBL" id="JBHRZI010000029">
    <property type="protein sequence ID" value="MFC3896308.1"/>
    <property type="molecule type" value="Genomic_DNA"/>
</dbReference>
<comment type="caution">
    <text evidence="2">The sequence shown here is derived from an EMBL/GenBank/DDBJ whole genome shotgun (WGS) entry which is preliminary data.</text>
</comment>
<protein>
    <submittedName>
        <fullName evidence="2">GNAT family N-acetyltransferase</fullName>
    </submittedName>
</protein>
<keyword evidence="3" id="KW-1185">Reference proteome</keyword>
<dbReference type="RefSeq" id="WP_382377857.1">
    <property type="nucleotide sequence ID" value="NZ_JBHRZI010000029.1"/>
</dbReference>
<dbReference type="Proteomes" id="UP001595690">
    <property type="component" value="Unassembled WGS sequence"/>
</dbReference>
<sequence length="203" mass="22024">MNELVKRWCAGWTKADGLVGHEGPGWLEIRVDRPGRRIERVVTDESTVTGLTALTGQDDWLTVPTRSPEAVTKALQGAGLTVRAPETFMRRTLADHPAPQPPDGYSVVVTRENVIEVRLLHNGAPAASGLMAVVGEDAVPHRIQTSPEHRRRGLGSVVMGVLAQEAVADGTTTGLLFASDDGLHLYRRLGWEEVADVVIARRD</sequence>
<accession>A0ABV8C2V2</accession>
<feature type="domain" description="N-acetyltransferase" evidence="1">
    <location>
        <begin position="80"/>
        <end position="203"/>
    </location>
</feature>
<evidence type="ECO:0000313" key="3">
    <source>
        <dbReference type="Proteomes" id="UP001595690"/>
    </source>
</evidence>
<evidence type="ECO:0000313" key="2">
    <source>
        <dbReference type="EMBL" id="MFC3896308.1"/>
    </source>
</evidence>
<proteinExistence type="predicted"/>
<dbReference type="InterPro" id="IPR013653">
    <property type="entry name" value="GCN5-like_dom"/>
</dbReference>
<dbReference type="Gene3D" id="3.40.630.30">
    <property type="match status" value="1"/>
</dbReference>
<dbReference type="PROSITE" id="PS51186">
    <property type="entry name" value="GNAT"/>
    <property type="match status" value="1"/>
</dbReference>
<name>A0ABV8C2V2_9PSEU</name>
<dbReference type="SUPFAM" id="SSF55729">
    <property type="entry name" value="Acyl-CoA N-acyltransferases (Nat)"/>
    <property type="match status" value="1"/>
</dbReference>
<dbReference type="InterPro" id="IPR000182">
    <property type="entry name" value="GNAT_dom"/>
</dbReference>
<dbReference type="Pfam" id="PF08445">
    <property type="entry name" value="FR47"/>
    <property type="match status" value="1"/>
</dbReference>
<organism evidence="2 3">
    <name type="scientific">Lentzea rhizosphaerae</name>
    <dbReference type="NCBI Taxonomy" id="2041025"/>
    <lineage>
        <taxon>Bacteria</taxon>
        <taxon>Bacillati</taxon>
        <taxon>Actinomycetota</taxon>
        <taxon>Actinomycetes</taxon>
        <taxon>Pseudonocardiales</taxon>
        <taxon>Pseudonocardiaceae</taxon>
        <taxon>Lentzea</taxon>
    </lineage>
</organism>
<reference evidence="3" key="1">
    <citation type="journal article" date="2019" name="Int. J. Syst. Evol. Microbiol.">
        <title>The Global Catalogue of Microorganisms (GCM) 10K type strain sequencing project: providing services to taxonomists for standard genome sequencing and annotation.</title>
        <authorList>
            <consortium name="The Broad Institute Genomics Platform"/>
            <consortium name="The Broad Institute Genome Sequencing Center for Infectious Disease"/>
            <person name="Wu L."/>
            <person name="Ma J."/>
        </authorList>
    </citation>
    <scope>NUCLEOTIDE SEQUENCE [LARGE SCALE GENOMIC DNA]</scope>
    <source>
        <strain evidence="3">CGMCC 4.7405</strain>
    </source>
</reference>
<gene>
    <name evidence="2" type="ORF">ACFOWZ_32930</name>
</gene>